<feature type="transmembrane region" description="Helical" evidence="1">
    <location>
        <begin position="166"/>
        <end position="191"/>
    </location>
</feature>
<dbReference type="EMBL" id="JADCTT010000016">
    <property type="protein sequence ID" value="KAF9743636.1"/>
    <property type="molecule type" value="Genomic_DNA"/>
</dbReference>
<reference evidence="2" key="1">
    <citation type="submission" date="2015-01" db="EMBL/GenBank/DDBJ databases">
        <authorList>
            <person name="Durling Mikael"/>
        </authorList>
    </citation>
    <scope>NUCLEOTIDE SEQUENCE</scope>
</reference>
<reference evidence="3" key="2">
    <citation type="submission" date="2020-10" db="EMBL/GenBank/DDBJ databases">
        <title>High-Quality Genome Resource of Clonostachys rosea strain S41 by Oxford Nanopore Long-Read Sequencing.</title>
        <authorList>
            <person name="Wang H."/>
        </authorList>
    </citation>
    <scope>NUCLEOTIDE SEQUENCE</scope>
    <source>
        <strain evidence="3">S41</strain>
    </source>
</reference>
<protein>
    <submittedName>
        <fullName evidence="2">Uncharacterized protein</fullName>
    </submittedName>
</protein>
<feature type="transmembrane region" description="Helical" evidence="1">
    <location>
        <begin position="139"/>
        <end position="160"/>
    </location>
</feature>
<accession>A0A0B7K9X1</accession>
<dbReference type="EMBL" id="CDPU01000038">
    <property type="protein sequence ID" value="CEO53914.1"/>
    <property type="molecule type" value="Genomic_DNA"/>
</dbReference>
<gene>
    <name evidence="2" type="ORF">BN869_000009972_1</name>
    <name evidence="3" type="ORF">IM811_005976</name>
</gene>
<feature type="transmembrane region" description="Helical" evidence="1">
    <location>
        <begin position="250"/>
        <end position="270"/>
    </location>
</feature>
<feature type="transmembrane region" description="Helical" evidence="1">
    <location>
        <begin position="52"/>
        <end position="76"/>
    </location>
</feature>
<dbReference type="Proteomes" id="UP000616885">
    <property type="component" value="Unassembled WGS sequence"/>
</dbReference>
<feature type="transmembrane region" description="Helical" evidence="1">
    <location>
        <begin position="211"/>
        <end position="230"/>
    </location>
</feature>
<organism evidence="2">
    <name type="scientific">Bionectria ochroleuca</name>
    <name type="common">Gliocladium roseum</name>
    <dbReference type="NCBI Taxonomy" id="29856"/>
    <lineage>
        <taxon>Eukaryota</taxon>
        <taxon>Fungi</taxon>
        <taxon>Dikarya</taxon>
        <taxon>Ascomycota</taxon>
        <taxon>Pezizomycotina</taxon>
        <taxon>Sordariomycetes</taxon>
        <taxon>Hypocreomycetidae</taxon>
        <taxon>Hypocreales</taxon>
        <taxon>Bionectriaceae</taxon>
        <taxon>Clonostachys</taxon>
    </lineage>
</organism>
<proteinExistence type="predicted"/>
<feature type="transmembrane region" description="Helical" evidence="1">
    <location>
        <begin position="96"/>
        <end position="118"/>
    </location>
</feature>
<keyword evidence="1" id="KW-0812">Transmembrane</keyword>
<dbReference type="AlphaFoldDB" id="A0A0B7K9X1"/>
<keyword evidence="1" id="KW-0472">Membrane</keyword>
<name>A0A0B7K9X1_BIOOC</name>
<keyword evidence="1" id="KW-1133">Transmembrane helix</keyword>
<sequence length="296" mass="33521">MKIDELLSALFELAAVASASSYHLRHVLPSYFKLRDRGQADSPCIPRIKQSIVGVTVLLALWVLEAGCTLVLRVSSEWVYIYSWALRIYTQHLMSLVSRFVLPVILLAQIELTTALRYPSDYIKGDEKKGANRNAVHRASLLAFKCVPLLELVRLVAWFYSMHNESAYSVSCLIEFGTAGLLFLLAALSYVNYLTAKDKTLRDAPRSLAHVYALTFVRHLFDLVLCGVYFKRSLVGFIDIDTSNGDALGSVFIAWTAVGSIYLIHQVFSLEVDNFFWHERPAYLGREALKEKAWRF</sequence>
<evidence type="ECO:0000256" key="1">
    <source>
        <dbReference type="SAM" id="Phobius"/>
    </source>
</evidence>
<evidence type="ECO:0000313" key="3">
    <source>
        <dbReference type="EMBL" id="KAF9743636.1"/>
    </source>
</evidence>
<evidence type="ECO:0000313" key="2">
    <source>
        <dbReference type="EMBL" id="CEO53914.1"/>
    </source>
</evidence>